<evidence type="ECO:0000313" key="4">
    <source>
        <dbReference type="Proteomes" id="UP001596201"/>
    </source>
</evidence>
<gene>
    <name evidence="3" type="ORF">ACFPJ5_02345</name>
</gene>
<protein>
    <submittedName>
        <fullName evidence="3">Uncharacterized protein</fullName>
    </submittedName>
</protein>
<feature type="region of interest" description="Disordered" evidence="2">
    <location>
        <begin position="26"/>
        <end position="94"/>
    </location>
</feature>
<feature type="compositionally biased region" description="Gly residues" evidence="2">
    <location>
        <begin position="226"/>
        <end position="260"/>
    </location>
</feature>
<dbReference type="Proteomes" id="UP001596201">
    <property type="component" value="Unassembled WGS sequence"/>
</dbReference>
<sequence length="309" mass="30584">MRVSSVLLVVLAVCLAGVTVPVAAVGGSSGASPATASPIAPATAQADAPQVAQQETPNGTNETTDEGSDGSTAGEESAGFGSRISSFMQSSSTQTSGAVESRLWEVRVNRTAGEIGTTDGGVSGPVVERRVSVLESRLTEVRETRQRLAEARANGSLSAVEYRARLARVNGQLSALESAVDRTRPVAVDAGLNETRLSDLSAEIEAERGPPDWAGNRSAGDESEGNGNGPPEGGDGGPGNGAGPPGNGNGGDRGNAGNGNGNDNAGNGNGDDRGNAGNGNSGNDGNGNGGDRGNGGGPENGRLGPTGNR</sequence>
<comment type="caution">
    <text evidence="3">The sequence shown here is derived from an EMBL/GenBank/DDBJ whole genome shotgun (WGS) entry which is preliminary data.</text>
</comment>
<keyword evidence="4" id="KW-1185">Reference proteome</keyword>
<evidence type="ECO:0000256" key="1">
    <source>
        <dbReference type="SAM" id="Coils"/>
    </source>
</evidence>
<reference evidence="3 4" key="1">
    <citation type="journal article" date="2019" name="Int. J. Syst. Evol. Microbiol.">
        <title>The Global Catalogue of Microorganisms (GCM) 10K type strain sequencing project: providing services to taxonomists for standard genome sequencing and annotation.</title>
        <authorList>
            <consortium name="The Broad Institute Genomics Platform"/>
            <consortium name="The Broad Institute Genome Sequencing Center for Infectious Disease"/>
            <person name="Wu L."/>
            <person name="Ma J."/>
        </authorList>
    </citation>
    <scope>NUCLEOTIDE SEQUENCE [LARGE SCALE GENOMIC DNA]</scope>
    <source>
        <strain evidence="3 4">CGMCC 1.12237</strain>
    </source>
</reference>
<name>A0ABD5R786_9EURY</name>
<keyword evidence="1" id="KW-0175">Coiled coil</keyword>
<organism evidence="3 4">
    <name type="scientific">Salinirubrum litoreum</name>
    <dbReference type="NCBI Taxonomy" id="1126234"/>
    <lineage>
        <taxon>Archaea</taxon>
        <taxon>Methanobacteriati</taxon>
        <taxon>Methanobacteriota</taxon>
        <taxon>Stenosarchaea group</taxon>
        <taxon>Halobacteria</taxon>
        <taxon>Halobacteriales</taxon>
        <taxon>Haloferacaceae</taxon>
        <taxon>Salinirubrum</taxon>
    </lineage>
</organism>
<feature type="compositionally biased region" description="Gly residues" evidence="2">
    <location>
        <begin position="276"/>
        <end position="299"/>
    </location>
</feature>
<dbReference type="RefSeq" id="WP_227228956.1">
    <property type="nucleotide sequence ID" value="NZ_JAJCVJ010000001.1"/>
</dbReference>
<feature type="region of interest" description="Disordered" evidence="2">
    <location>
        <begin position="199"/>
        <end position="309"/>
    </location>
</feature>
<feature type="coiled-coil region" evidence="1">
    <location>
        <begin position="131"/>
        <end position="179"/>
    </location>
</feature>
<feature type="compositionally biased region" description="Low complexity" evidence="2">
    <location>
        <begin position="26"/>
        <end position="54"/>
    </location>
</feature>
<proteinExistence type="predicted"/>
<feature type="compositionally biased region" description="Low complexity" evidence="2">
    <location>
        <begin position="80"/>
        <end position="94"/>
    </location>
</feature>
<evidence type="ECO:0000313" key="3">
    <source>
        <dbReference type="EMBL" id="MFC5365762.1"/>
    </source>
</evidence>
<accession>A0ABD5R786</accession>
<evidence type="ECO:0000256" key="2">
    <source>
        <dbReference type="SAM" id="MobiDB-lite"/>
    </source>
</evidence>
<dbReference type="AlphaFoldDB" id="A0ABD5R786"/>
<dbReference type="EMBL" id="JBHSKX010000001">
    <property type="protein sequence ID" value="MFC5365762.1"/>
    <property type="molecule type" value="Genomic_DNA"/>
</dbReference>